<dbReference type="SUPFAM" id="SSF69065">
    <property type="entry name" value="RNase III domain-like"/>
    <property type="match status" value="1"/>
</dbReference>
<organism evidence="2 3">
    <name type="scientific">Gloeophyllum trabeum (strain ATCC 11539 / FP-39264 / Madison 617)</name>
    <name type="common">Brown rot fungus</name>
    <dbReference type="NCBI Taxonomy" id="670483"/>
    <lineage>
        <taxon>Eukaryota</taxon>
        <taxon>Fungi</taxon>
        <taxon>Dikarya</taxon>
        <taxon>Basidiomycota</taxon>
        <taxon>Agaricomycotina</taxon>
        <taxon>Agaricomycetes</taxon>
        <taxon>Gloeophyllales</taxon>
        <taxon>Gloeophyllaceae</taxon>
        <taxon>Gloeophyllum</taxon>
    </lineage>
</organism>
<keyword evidence="3" id="KW-1185">Reference proteome</keyword>
<dbReference type="Gene3D" id="1.10.1520.10">
    <property type="entry name" value="Ribonuclease III domain"/>
    <property type="match status" value="1"/>
</dbReference>
<dbReference type="STRING" id="670483.S7QBC5"/>
<dbReference type="KEGG" id="gtr:GLOTRDRAFT_39351"/>
<dbReference type="GO" id="GO:0006396">
    <property type="term" value="P:RNA processing"/>
    <property type="evidence" value="ECO:0007669"/>
    <property type="project" value="InterPro"/>
</dbReference>
<dbReference type="HOGENOM" id="CLU_121535_0_0_1"/>
<dbReference type="GeneID" id="19305905"/>
<dbReference type="EMBL" id="KB469300">
    <property type="protein sequence ID" value="EPQ56653.1"/>
    <property type="molecule type" value="Genomic_DNA"/>
</dbReference>
<dbReference type="AlphaFoldDB" id="S7QBC5"/>
<dbReference type="eggNOG" id="ENOG502R195">
    <property type="taxonomic scope" value="Eukaryota"/>
</dbReference>
<feature type="domain" description="RNase III" evidence="1">
    <location>
        <begin position="18"/>
        <end position="142"/>
    </location>
</feature>
<accession>S7QBC5</accession>
<reference evidence="2 3" key="1">
    <citation type="journal article" date="2012" name="Science">
        <title>The Paleozoic origin of enzymatic lignin decomposition reconstructed from 31 fungal genomes.</title>
        <authorList>
            <person name="Floudas D."/>
            <person name="Binder M."/>
            <person name="Riley R."/>
            <person name="Barry K."/>
            <person name="Blanchette R.A."/>
            <person name="Henrissat B."/>
            <person name="Martinez A.T."/>
            <person name="Otillar R."/>
            <person name="Spatafora J.W."/>
            <person name="Yadav J.S."/>
            <person name="Aerts A."/>
            <person name="Benoit I."/>
            <person name="Boyd A."/>
            <person name="Carlson A."/>
            <person name="Copeland A."/>
            <person name="Coutinho P.M."/>
            <person name="de Vries R.P."/>
            <person name="Ferreira P."/>
            <person name="Findley K."/>
            <person name="Foster B."/>
            <person name="Gaskell J."/>
            <person name="Glotzer D."/>
            <person name="Gorecki P."/>
            <person name="Heitman J."/>
            <person name="Hesse C."/>
            <person name="Hori C."/>
            <person name="Igarashi K."/>
            <person name="Jurgens J.A."/>
            <person name="Kallen N."/>
            <person name="Kersten P."/>
            <person name="Kohler A."/>
            <person name="Kuees U."/>
            <person name="Kumar T.K.A."/>
            <person name="Kuo A."/>
            <person name="LaButti K."/>
            <person name="Larrondo L.F."/>
            <person name="Lindquist E."/>
            <person name="Ling A."/>
            <person name="Lombard V."/>
            <person name="Lucas S."/>
            <person name="Lundell T."/>
            <person name="Martin R."/>
            <person name="McLaughlin D.J."/>
            <person name="Morgenstern I."/>
            <person name="Morin E."/>
            <person name="Murat C."/>
            <person name="Nagy L.G."/>
            <person name="Nolan M."/>
            <person name="Ohm R.A."/>
            <person name="Patyshakuliyeva A."/>
            <person name="Rokas A."/>
            <person name="Ruiz-Duenas F.J."/>
            <person name="Sabat G."/>
            <person name="Salamov A."/>
            <person name="Samejima M."/>
            <person name="Schmutz J."/>
            <person name="Slot J.C."/>
            <person name="St John F."/>
            <person name="Stenlid J."/>
            <person name="Sun H."/>
            <person name="Sun S."/>
            <person name="Syed K."/>
            <person name="Tsang A."/>
            <person name="Wiebenga A."/>
            <person name="Young D."/>
            <person name="Pisabarro A."/>
            <person name="Eastwood D.C."/>
            <person name="Martin F."/>
            <person name="Cullen D."/>
            <person name="Grigoriev I.V."/>
            <person name="Hibbett D.S."/>
        </authorList>
    </citation>
    <scope>NUCLEOTIDE SEQUENCE [LARGE SCALE GENOMIC DNA]</scope>
    <source>
        <strain evidence="2 3">ATCC 11539</strain>
    </source>
</reference>
<dbReference type="PROSITE" id="PS50142">
    <property type="entry name" value="RNASE_3_2"/>
    <property type="match status" value="1"/>
</dbReference>
<proteinExistence type="predicted"/>
<sequence>MPIPERDRDAFAAVQQAIISVIQSDGYSFDLPDLFDYSWARGMPDMQTIPFAKWQNMAFMGDKLAGVCIADQLTKAMPNATPHLYSVHSYGLVSNKTFAHILKKASLLAVASRGPVIVEPDLVKRGGDFFEAILSLMLNQRGMEFVRSWLESVFSPLICAAAQAYL</sequence>
<dbReference type="OrthoDB" id="416741at2759"/>
<dbReference type="RefSeq" id="XP_007864765.1">
    <property type="nucleotide sequence ID" value="XM_007866574.1"/>
</dbReference>
<dbReference type="Proteomes" id="UP000030669">
    <property type="component" value="Unassembled WGS sequence"/>
</dbReference>
<gene>
    <name evidence="2" type="ORF">GLOTRDRAFT_39351</name>
</gene>
<dbReference type="InterPro" id="IPR000999">
    <property type="entry name" value="RNase_III_dom"/>
</dbReference>
<name>S7QBC5_GLOTA</name>
<evidence type="ECO:0000313" key="2">
    <source>
        <dbReference type="EMBL" id="EPQ56653.1"/>
    </source>
</evidence>
<dbReference type="GO" id="GO:0004525">
    <property type="term" value="F:ribonuclease III activity"/>
    <property type="evidence" value="ECO:0007669"/>
    <property type="project" value="InterPro"/>
</dbReference>
<dbReference type="InterPro" id="IPR036389">
    <property type="entry name" value="RNase_III_sf"/>
</dbReference>
<feature type="non-terminal residue" evidence="2">
    <location>
        <position position="166"/>
    </location>
</feature>
<dbReference type="OMA" id="NCAANAY"/>
<evidence type="ECO:0000313" key="3">
    <source>
        <dbReference type="Proteomes" id="UP000030669"/>
    </source>
</evidence>
<evidence type="ECO:0000259" key="1">
    <source>
        <dbReference type="PROSITE" id="PS50142"/>
    </source>
</evidence>
<protein>
    <recommendedName>
        <fullName evidence="1">RNase III domain-containing protein</fullName>
    </recommendedName>
</protein>